<dbReference type="EMBL" id="MU827838">
    <property type="protein sequence ID" value="KAJ7319181.1"/>
    <property type="molecule type" value="Genomic_DNA"/>
</dbReference>
<evidence type="ECO:0000256" key="1">
    <source>
        <dbReference type="SAM" id="MobiDB-lite"/>
    </source>
</evidence>
<feature type="region of interest" description="Disordered" evidence="1">
    <location>
        <begin position="44"/>
        <end position="81"/>
    </location>
</feature>
<accession>A0A9X0CCN1</accession>
<proteinExistence type="predicted"/>
<evidence type="ECO:0000313" key="3">
    <source>
        <dbReference type="Proteomes" id="UP001163046"/>
    </source>
</evidence>
<reference evidence="2" key="1">
    <citation type="submission" date="2023-01" db="EMBL/GenBank/DDBJ databases">
        <title>Genome assembly of the deep-sea coral Lophelia pertusa.</title>
        <authorList>
            <person name="Herrera S."/>
            <person name="Cordes E."/>
        </authorList>
    </citation>
    <scope>NUCLEOTIDE SEQUENCE</scope>
    <source>
        <strain evidence="2">USNM1676648</strain>
        <tissue evidence="2">Polyp</tissue>
    </source>
</reference>
<dbReference type="Proteomes" id="UP001163046">
    <property type="component" value="Unassembled WGS sequence"/>
</dbReference>
<feature type="compositionally biased region" description="Polar residues" evidence="1">
    <location>
        <begin position="64"/>
        <end position="75"/>
    </location>
</feature>
<feature type="compositionally biased region" description="Polar residues" evidence="1">
    <location>
        <begin position="102"/>
        <end position="113"/>
    </location>
</feature>
<evidence type="ECO:0000313" key="2">
    <source>
        <dbReference type="EMBL" id="KAJ7319181.1"/>
    </source>
</evidence>
<protein>
    <submittedName>
        <fullName evidence="2">Uncharacterized protein</fullName>
    </submittedName>
</protein>
<name>A0A9X0CCN1_9CNID</name>
<dbReference type="AlphaFoldDB" id="A0A9X0CCN1"/>
<gene>
    <name evidence="2" type="ORF">OS493_036468</name>
</gene>
<sequence length="136" mass="14531">MAESEGQTSPMRIKSLSVNDLILYQVGSESGVGALWASTRMTTNDDSAEPINALRPGYSERGNLVQQDTGTSGSHSPVCGIQYQPEDIQNALRPGYSERGNLVQQDTGTSGSHSPVCGSRYQPDDIQDEAGIQAEL</sequence>
<feature type="region of interest" description="Disordered" evidence="1">
    <location>
        <begin position="93"/>
        <end position="136"/>
    </location>
</feature>
<keyword evidence="3" id="KW-1185">Reference proteome</keyword>
<organism evidence="2 3">
    <name type="scientific">Desmophyllum pertusum</name>
    <dbReference type="NCBI Taxonomy" id="174260"/>
    <lineage>
        <taxon>Eukaryota</taxon>
        <taxon>Metazoa</taxon>
        <taxon>Cnidaria</taxon>
        <taxon>Anthozoa</taxon>
        <taxon>Hexacorallia</taxon>
        <taxon>Scleractinia</taxon>
        <taxon>Caryophylliina</taxon>
        <taxon>Caryophylliidae</taxon>
        <taxon>Desmophyllum</taxon>
    </lineage>
</organism>
<comment type="caution">
    <text evidence="2">The sequence shown here is derived from an EMBL/GenBank/DDBJ whole genome shotgun (WGS) entry which is preliminary data.</text>
</comment>